<keyword evidence="4" id="KW-1185">Reference proteome</keyword>
<sequence>MNLPRPPRPVRACRIRWVWRIVPLTLAAALSAGCGLDPGSVPVPGTGVSGDTYHVHIQFANALNLPARAKVMSGGVRVGSLTAVRVTNPGVDTPGMAVADVEIQRSVRLSSATTAQLRQNTLLGDIYIELSTPAGVSGHAVRDDGVIPLAQSKPALQVEDILSGVATFTGSGAVGQFQDIVAQVNAAMPSDPAETSRIAGVVGVDLTDVAANLDSLSSLGDGIRADIQAMQDNAARLTDLLTPESATQVTAASASVVQLLGVIGGLGGIAHSIEWLAPLAASGDVAAQAFVPLVFSSRPFDLHAPSNLNRLVALLRDTIIPFFEHGPKVNVTGIDRADAPALPADQQVGRILDTLRMIGMVR</sequence>
<comment type="caution">
    <text evidence="3">The sequence shown here is derived from an EMBL/GenBank/DDBJ whole genome shotgun (WGS) entry which is preliminary data.</text>
</comment>
<dbReference type="PANTHER" id="PTHR33371:SF15">
    <property type="entry name" value="LIPOPROTEIN LPRN"/>
    <property type="match status" value="1"/>
</dbReference>
<evidence type="ECO:0000256" key="1">
    <source>
        <dbReference type="SAM" id="SignalP"/>
    </source>
</evidence>
<dbReference type="InterPro" id="IPR052336">
    <property type="entry name" value="MlaD_Phospholipid_Transporter"/>
</dbReference>
<keyword evidence="1" id="KW-0732">Signal</keyword>
<evidence type="ECO:0000259" key="2">
    <source>
        <dbReference type="Pfam" id="PF02470"/>
    </source>
</evidence>
<dbReference type="PROSITE" id="PS51257">
    <property type="entry name" value="PROKAR_LIPOPROTEIN"/>
    <property type="match status" value="1"/>
</dbReference>
<feature type="domain" description="Mce/MlaD" evidence="2">
    <location>
        <begin position="52"/>
        <end position="132"/>
    </location>
</feature>
<name>A0A231GY62_9NOCA</name>
<accession>A0A231GY62</accession>
<dbReference type="InterPro" id="IPR003399">
    <property type="entry name" value="Mce/MlaD"/>
</dbReference>
<feature type="signal peptide" evidence="1">
    <location>
        <begin position="1"/>
        <end position="28"/>
    </location>
</feature>
<feature type="chain" id="PRO_5011245247" description="Mce/MlaD domain-containing protein" evidence="1">
    <location>
        <begin position="29"/>
        <end position="362"/>
    </location>
</feature>
<dbReference type="RefSeq" id="WP_051043219.1">
    <property type="nucleotide sequence ID" value="NZ_JAAXOR010000001.1"/>
</dbReference>
<reference evidence="3 4" key="1">
    <citation type="submission" date="2017-07" db="EMBL/GenBank/DDBJ databases">
        <title>First draft Genome Sequence of Nocardia cerradoensis isolated from human infection.</title>
        <authorList>
            <person name="Carrasco G."/>
        </authorList>
    </citation>
    <scope>NUCLEOTIDE SEQUENCE [LARGE SCALE GENOMIC DNA]</scope>
    <source>
        <strain evidence="3 4">CNM20130759</strain>
    </source>
</reference>
<dbReference type="AlphaFoldDB" id="A0A231GY62"/>
<gene>
    <name evidence="3" type="ORF">B7C42_06457</name>
</gene>
<dbReference type="EMBL" id="NGAF01000019">
    <property type="protein sequence ID" value="OXR41564.1"/>
    <property type="molecule type" value="Genomic_DNA"/>
</dbReference>
<dbReference type="GO" id="GO:0005576">
    <property type="term" value="C:extracellular region"/>
    <property type="evidence" value="ECO:0007669"/>
    <property type="project" value="TreeGrafter"/>
</dbReference>
<organism evidence="3 4">
    <name type="scientific">Nocardia cerradoensis</name>
    <dbReference type="NCBI Taxonomy" id="85688"/>
    <lineage>
        <taxon>Bacteria</taxon>
        <taxon>Bacillati</taxon>
        <taxon>Actinomycetota</taxon>
        <taxon>Actinomycetes</taxon>
        <taxon>Mycobacteriales</taxon>
        <taxon>Nocardiaceae</taxon>
        <taxon>Nocardia</taxon>
    </lineage>
</organism>
<protein>
    <recommendedName>
        <fullName evidence="2">Mce/MlaD domain-containing protein</fullName>
    </recommendedName>
</protein>
<dbReference type="Pfam" id="PF02470">
    <property type="entry name" value="MlaD"/>
    <property type="match status" value="1"/>
</dbReference>
<dbReference type="PANTHER" id="PTHR33371">
    <property type="entry name" value="INTERMEMBRANE PHOSPHOLIPID TRANSPORT SYSTEM BINDING PROTEIN MLAD-RELATED"/>
    <property type="match status" value="1"/>
</dbReference>
<proteinExistence type="predicted"/>
<evidence type="ECO:0000313" key="4">
    <source>
        <dbReference type="Proteomes" id="UP000215506"/>
    </source>
</evidence>
<evidence type="ECO:0000313" key="3">
    <source>
        <dbReference type="EMBL" id="OXR41564.1"/>
    </source>
</evidence>
<dbReference type="Proteomes" id="UP000215506">
    <property type="component" value="Unassembled WGS sequence"/>
</dbReference>